<dbReference type="InterPro" id="IPR016784">
    <property type="entry name" value="UCP021288_ACT"/>
</dbReference>
<keyword evidence="1" id="KW-0812">Transmembrane</keyword>
<evidence type="ECO:0000313" key="4">
    <source>
        <dbReference type="Proteomes" id="UP000001411"/>
    </source>
</evidence>
<sequence>MTFAKRKEWYLEYEITVNRAGLLGDISSLLGMLGISIVTINGVDQGKRGLLIKTDQLEKVERFEQIVKEINEIEITKLRVPELRDRLAVRHGRYIEQDADDKKTFKFEREDLGLLVDFLAELFKVEGHKLIGIRGMPRVGKTESIVAGSVCAHKRWLFISSTLIKQTVRRSLFKGEYDSNHVYIIDGAVTARELNPEHQELVREVMTLPSIKVVEHPDLFVESCNYNMEDFDYIIELRENEDQEIRYEEMKKHTVQSKNNLDFGDPFGGGFGFFE</sequence>
<reference evidence="3 4" key="1">
    <citation type="journal article" date="2003" name="Mol. Microbiol.">
        <title>Genome-based analysis of virulence genes in a non-biofilm-forming Staphylococcus epidermidis strain (ATCC 12228).</title>
        <authorList>
            <person name="Zhang Y.Q."/>
            <person name="Ren S.X."/>
            <person name="Li H.L."/>
            <person name="Wang Y.X."/>
            <person name="Fu G."/>
            <person name="Yang J."/>
            <person name="Qin Z.Q."/>
            <person name="Miao Y.G."/>
            <person name="Wang W.Y."/>
            <person name="Chen R.S."/>
            <person name="Shen Y."/>
            <person name="Chen Z."/>
            <person name="Yuan Z.H."/>
            <person name="Zhao G.P."/>
            <person name="Qu D."/>
            <person name="Danchin A."/>
            <person name="Wen Y.M."/>
        </authorList>
    </citation>
    <scope>NUCLEOTIDE SEQUENCE [LARGE SCALE GENOMIC DNA]</scope>
    <source>
        <strain evidence="4">ATCC 12228 / FDA PCI 1200</strain>
    </source>
</reference>
<dbReference type="AlphaFoldDB" id="A0A0H2VHH2"/>
<dbReference type="EMBL" id="AE015929">
    <property type="protein sequence ID" value="AAO04555.1"/>
    <property type="molecule type" value="Genomic_DNA"/>
</dbReference>
<dbReference type="PATRIC" id="fig|176280.10.peg.932"/>
<dbReference type="InterPro" id="IPR002912">
    <property type="entry name" value="ACT_dom"/>
</dbReference>
<dbReference type="OrthoDB" id="2372367at2"/>
<evidence type="ECO:0000256" key="1">
    <source>
        <dbReference type="SAM" id="Phobius"/>
    </source>
</evidence>
<dbReference type="eggNOG" id="ENOG502Z7SI">
    <property type="taxonomic scope" value="Bacteria"/>
</dbReference>
<feature type="transmembrane region" description="Helical" evidence="1">
    <location>
        <begin position="20"/>
        <end position="43"/>
    </location>
</feature>
<dbReference type="InterPro" id="IPR024514">
    <property type="entry name" value="DUF3388"/>
</dbReference>
<dbReference type="Pfam" id="PF11868">
    <property type="entry name" value="DUF3388"/>
    <property type="match status" value="1"/>
</dbReference>
<evidence type="ECO:0000259" key="2">
    <source>
        <dbReference type="PROSITE" id="PS51671"/>
    </source>
</evidence>
<proteinExistence type="predicted"/>
<dbReference type="HOGENOM" id="CLU_1000798_0_0_9"/>
<dbReference type="RefSeq" id="WP_002456221.1">
    <property type="nucleotide sequence ID" value="NC_004461.1"/>
</dbReference>
<protein>
    <recommendedName>
        <fullName evidence="2">ACT domain-containing protein</fullName>
    </recommendedName>
</protein>
<dbReference type="PIRSF" id="PIRSF021288">
    <property type="entry name" value="UCP021288_ACT"/>
    <property type="match status" value="1"/>
</dbReference>
<feature type="domain" description="ACT" evidence="2">
    <location>
        <begin position="11"/>
        <end position="86"/>
    </location>
</feature>
<keyword evidence="1" id="KW-0472">Membrane</keyword>
<accession>A0A0H2VHH2</accession>
<keyword evidence="1" id="KW-1133">Transmembrane helix</keyword>
<dbReference type="SUPFAM" id="SSF55021">
    <property type="entry name" value="ACT-like"/>
    <property type="match status" value="1"/>
</dbReference>
<gene>
    <name evidence="3" type="ordered locus">SE_0958</name>
</gene>
<dbReference type="Proteomes" id="UP000001411">
    <property type="component" value="Chromosome"/>
</dbReference>
<dbReference type="KEGG" id="sep:SE_0958"/>
<name>A0A0H2VHH2_STAES</name>
<evidence type="ECO:0000313" key="3">
    <source>
        <dbReference type="EMBL" id="AAO04555.1"/>
    </source>
</evidence>
<organism evidence="3 4">
    <name type="scientific">Staphylococcus epidermidis (strain ATCC 12228 / FDA PCI 1200)</name>
    <dbReference type="NCBI Taxonomy" id="176280"/>
    <lineage>
        <taxon>Bacteria</taxon>
        <taxon>Bacillati</taxon>
        <taxon>Bacillota</taxon>
        <taxon>Bacilli</taxon>
        <taxon>Bacillales</taxon>
        <taxon>Staphylococcaceae</taxon>
        <taxon>Staphylococcus</taxon>
    </lineage>
</organism>
<dbReference type="InterPro" id="IPR045865">
    <property type="entry name" value="ACT-like_dom_sf"/>
</dbReference>
<dbReference type="PROSITE" id="PS51671">
    <property type="entry name" value="ACT"/>
    <property type="match status" value="1"/>
</dbReference>